<accession>A0A0H1R381</accession>
<dbReference type="Proteomes" id="UP000035301">
    <property type="component" value="Unassembled WGS sequence"/>
</dbReference>
<dbReference type="InterPro" id="IPR014710">
    <property type="entry name" value="RmlC-like_jellyroll"/>
</dbReference>
<proteinExistence type="predicted"/>
<dbReference type="AlphaFoldDB" id="A0A0H1R381"/>
<sequence>MKKGFSIDIEAETVKNTEFRRVLYTSNFSQLVLMCLKPGEEIGAEVHDDVDQFFRFEEGEGVVVIDDTKHTVKDGSAVIVPNGANHNVINTSKTADLKLYTIYSPPEHRDKVVHRTRDEAMADEEHFDGKTTE</sequence>
<dbReference type="PANTHER" id="PTHR43346">
    <property type="entry name" value="LIGAND BINDING DOMAIN PROTEIN, PUTATIVE (AFU_ORTHOLOGUE AFUA_6G14370)-RELATED"/>
    <property type="match status" value="1"/>
</dbReference>
<dbReference type="InterPro" id="IPR011051">
    <property type="entry name" value="RmlC_Cupin_sf"/>
</dbReference>
<evidence type="ECO:0000259" key="1">
    <source>
        <dbReference type="Pfam" id="PF07883"/>
    </source>
</evidence>
<dbReference type="InterPro" id="IPR052538">
    <property type="entry name" value="Flavonoid_dioxygenase-like"/>
</dbReference>
<dbReference type="STRING" id="1550566.SZ63_11520"/>
<dbReference type="OrthoDB" id="359249at2157"/>
<dbReference type="PANTHER" id="PTHR43346:SF1">
    <property type="entry name" value="QUERCETIN 2,3-DIOXYGENASE-RELATED"/>
    <property type="match status" value="1"/>
</dbReference>
<feature type="domain" description="Cupin type-2" evidence="1">
    <location>
        <begin position="33"/>
        <end position="103"/>
    </location>
</feature>
<dbReference type="RefSeq" id="WP_048185547.1">
    <property type="nucleotide sequence ID" value="NZ_JXOJ01000008.1"/>
</dbReference>
<gene>
    <name evidence="2" type="ORF">SZ63_11520</name>
</gene>
<dbReference type="Pfam" id="PF07883">
    <property type="entry name" value="Cupin_2"/>
    <property type="match status" value="1"/>
</dbReference>
<reference evidence="2 3" key="1">
    <citation type="journal article" date="2015" name="Int. J. Syst. Evol. Microbiol.">
        <title>Methanoculleus sediminis sp. nov., a methanogen from sediments near a submarine mud volcano.</title>
        <authorList>
            <person name="Chen S.C."/>
            <person name="Chen M.F."/>
            <person name="Lai M.C."/>
            <person name="Weng C.Y."/>
            <person name="Wu S.Y."/>
            <person name="Lin S."/>
            <person name="Yang T.F."/>
            <person name="Chen P.C."/>
        </authorList>
    </citation>
    <scope>NUCLEOTIDE SEQUENCE [LARGE SCALE GENOMIC DNA]</scope>
    <source>
        <strain evidence="2 3">S3Fa</strain>
    </source>
</reference>
<organism evidence="2 3">
    <name type="scientific">Methanoculleus sediminis</name>
    <dbReference type="NCBI Taxonomy" id="1550566"/>
    <lineage>
        <taxon>Archaea</taxon>
        <taxon>Methanobacteriati</taxon>
        <taxon>Methanobacteriota</taxon>
        <taxon>Stenosarchaea group</taxon>
        <taxon>Methanomicrobia</taxon>
        <taxon>Methanomicrobiales</taxon>
        <taxon>Methanomicrobiaceae</taxon>
        <taxon>Methanoculleus</taxon>
    </lineage>
</organism>
<comment type="caution">
    <text evidence="2">The sequence shown here is derived from an EMBL/GenBank/DDBJ whole genome shotgun (WGS) entry which is preliminary data.</text>
</comment>
<dbReference type="CDD" id="cd02223">
    <property type="entry name" value="cupin_Bh2720-like"/>
    <property type="match status" value="1"/>
</dbReference>
<dbReference type="InterPro" id="IPR013096">
    <property type="entry name" value="Cupin_2"/>
</dbReference>
<protein>
    <submittedName>
        <fullName evidence="2">Cupin</fullName>
    </submittedName>
</protein>
<dbReference type="PATRIC" id="fig|1550566.3.peg.2518"/>
<dbReference type="Gene3D" id="2.60.120.10">
    <property type="entry name" value="Jelly Rolls"/>
    <property type="match status" value="1"/>
</dbReference>
<evidence type="ECO:0000313" key="2">
    <source>
        <dbReference type="EMBL" id="KLK87222.1"/>
    </source>
</evidence>
<dbReference type="EMBL" id="JXOJ01000008">
    <property type="protein sequence ID" value="KLK87222.1"/>
    <property type="molecule type" value="Genomic_DNA"/>
</dbReference>
<keyword evidence="3" id="KW-1185">Reference proteome</keyword>
<dbReference type="SUPFAM" id="SSF51182">
    <property type="entry name" value="RmlC-like cupins"/>
    <property type="match status" value="1"/>
</dbReference>
<evidence type="ECO:0000313" key="3">
    <source>
        <dbReference type="Proteomes" id="UP000035301"/>
    </source>
</evidence>
<name>A0A0H1R381_9EURY</name>